<dbReference type="InterPro" id="IPR051159">
    <property type="entry name" value="Hexapeptide_acetyltransf"/>
</dbReference>
<reference evidence="6 7" key="1">
    <citation type="submission" date="2018-08" db="EMBL/GenBank/DDBJ databases">
        <title>A genome reference for cultivated species of the human gut microbiota.</title>
        <authorList>
            <person name="Zou Y."/>
            <person name="Xue W."/>
            <person name="Luo G."/>
        </authorList>
    </citation>
    <scope>NUCLEOTIDE SEQUENCE [LARGE SCALE GENOMIC DNA]</scope>
    <source>
        <strain evidence="4 7">AF14-26</strain>
        <strain evidence="5 6">OF01-1</strain>
    </source>
</reference>
<sequence length="206" mass="23200">MKDKIYPCLLFMAKISFVIFPYRFSQFCCYLRNLLESLRFVVLTGCKGKAFIETPFSIKGHKYIKFKSFFSRPGLRIECWDNYLEHSFKPQIIIGEKVCFNFRCHIGAINEIIIGDNVLVGSNVLITDHAHGNTTIDDLLKEPQQRNLFSKGRVVIENDVWIGENVCILPNVVIGRGAVIAAGSVVTHSIPSYSVAAGIPARVIKM</sequence>
<dbReference type="Proteomes" id="UP000284614">
    <property type="component" value="Unassembled WGS sequence"/>
</dbReference>
<keyword evidence="2" id="KW-0677">Repeat</keyword>
<dbReference type="Gene3D" id="2.160.10.10">
    <property type="entry name" value="Hexapeptide repeat proteins"/>
    <property type="match status" value="1"/>
</dbReference>
<accession>A0A412YAQ0</accession>
<protein>
    <submittedName>
        <fullName evidence="4">Acyltransferase</fullName>
    </submittedName>
</protein>
<evidence type="ECO:0000313" key="7">
    <source>
        <dbReference type="Proteomes" id="UP000286270"/>
    </source>
</evidence>
<dbReference type="InterPro" id="IPR001451">
    <property type="entry name" value="Hexapep"/>
</dbReference>
<keyword evidence="1 4" id="KW-0808">Transferase</keyword>
<organism evidence="4 7">
    <name type="scientific">Bacteroides fragilis</name>
    <dbReference type="NCBI Taxonomy" id="817"/>
    <lineage>
        <taxon>Bacteria</taxon>
        <taxon>Pseudomonadati</taxon>
        <taxon>Bacteroidota</taxon>
        <taxon>Bacteroidia</taxon>
        <taxon>Bacteroidales</taxon>
        <taxon>Bacteroidaceae</taxon>
        <taxon>Bacteroides</taxon>
    </lineage>
</organism>
<evidence type="ECO:0000256" key="2">
    <source>
        <dbReference type="ARBA" id="ARBA00022737"/>
    </source>
</evidence>
<dbReference type="SUPFAM" id="SSF51161">
    <property type="entry name" value="Trimeric LpxA-like enzymes"/>
    <property type="match status" value="1"/>
</dbReference>
<evidence type="ECO:0000313" key="6">
    <source>
        <dbReference type="Proteomes" id="UP000284614"/>
    </source>
</evidence>
<dbReference type="EMBL" id="QRZH01000007">
    <property type="protein sequence ID" value="RGV54374.1"/>
    <property type="molecule type" value="Genomic_DNA"/>
</dbReference>
<dbReference type="Pfam" id="PF00132">
    <property type="entry name" value="Hexapep"/>
    <property type="match status" value="1"/>
</dbReference>
<dbReference type="CDD" id="cd04647">
    <property type="entry name" value="LbH_MAT_like"/>
    <property type="match status" value="1"/>
</dbReference>
<evidence type="ECO:0000313" key="5">
    <source>
        <dbReference type="EMBL" id="RGY70297.1"/>
    </source>
</evidence>
<evidence type="ECO:0000313" key="4">
    <source>
        <dbReference type="EMBL" id="RGV54374.1"/>
    </source>
</evidence>
<keyword evidence="3 4" id="KW-0012">Acyltransferase</keyword>
<gene>
    <name evidence="4" type="ORF">DWW08_10405</name>
    <name evidence="5" type="ORF">DXA27_06490</name>
</gene>
<dbReference type="PANTHER" id="PTHR23416">
    <property type="entry name" value="SIALIC ACID SYNTHASE-RELATED"/>
    <property type="match status" value="1"/>
</dbReference>
<evidence type="ECO:0000256" key="1">
    <source>
        <dbReference type="ARBA" id="ARBA00022679"/>
    </source>
</evidence>
<dbReference type="Proteomes" id="UP000286270">
    <property type="component" value="Unassembled WGS sequence"/>
</dbReference>
<dbReference type="AlphaFoldDB" id="A0A412YAQ0"/>
<dbReference type="GO" id="GO:0016746">
    <property type="term" value="F:acyltransferase activity"/>
    <property type="evidence" value="ECO:0007669"/>
    <property type="project" value="UniProtKB-KW"/>
</dbReference>
<dbReference type="Pfam" id="PF14602">
    <property type="entry name" value="Hexapep_2"/>
    <property type="match status" value="1"/>
</dbReference>
<comment type="caution">
    <text evidence="4">The sequence shown here is derived from an EMBL/GenBank/DDBJ whole genome shotgun (WGS) entry which is preliminary data.</text>
</comment>
<evidence type="ECO:0000256" key="3">
    <source>
        <dbReference type="ARBA" id="ARBA00023315"/>
    </source>
</evidence>
<dbReference type="InterPro" id="IPR011004">
    <property type="entry name" value="Trimer_LpxA-like_sf"/>
</dbReference>
<proteinExistence type="predicted"/>
<dbReference type="InterPro" id="IPR018357">
    <property type="entry name" value="Hexapep_transf_CS"/>
</dbReference>
<dbReference type="EMBL" id="QSDG01000004">
    <property type="protein sequence ID" value="RGY70297.1"/>
    <property type="molecule type" value="Genomic_DNA"/>
</dbReference>
<name>A0A412YAQ0_BACFG</name>
<dbReference type="PROSITE" id="PS00101">
    <property type="entry name" value="HEXAPEP_TRANSFERASES"/>
    <property type="match status" value="1"/>
</dbReference>
<dbReference type="RefSeq" id="WP_122130341.1">
    <property type="nucleotide sequence ID" value="NZ_CP119603.1"/>
</dbReference>